<gene>
    <name evidence="3" type="ORF">CBM2587_B60316</name>
</gene>
<dbReference type="InterPro" id="IPR046554">
    <property type="entry name" value="DUF6708"/>
</dbReference>
<accession>A0A975X9Y0</accession>
<dbReference type="Proteomes" id="UP000256780">
    <property type="component" value="Chromosome CBM2587_b"/>
</dbReference>
<keyword evidence="1" id="KW-1133">Transmembrane helix</keyword>
<name>A0A975X9Y0_9BURK</name>
<protein>
    <recommendedName>
        <fullName evidence="2">DUF6708 domain-containing protein</fullName>
    </recommendedName>
</protein>
<dbReference type="EMBL" id="OFSQ01000035">
    <property type="protein sequence ID" value="SOY63304.1"/>
    <property type="molecule type" value="Genomic_DNA"/>
</dbReference>
<dbReference type="Pfam" id="PF20455">
    <property type="entry name" value="DUF6708"/>
    <property type="match status" value="1"/>
</dbReference>
<feature type="transmembrane region" description="Helical" evidence="1">
    <location>
        <begin position="20"/>
        <end position="41"/>
    </location>
</feature>
<evidence type="ECO:0000256" key="1">
    <source>
        <dbReference type="SAM" id="Phobius"/>
    </source>
</evidence>
<evidence type="ECO:0000259" key="2">
    <source>
        <dbReference type="Pfam" id="PF20455"/>
    </source>
</evidence>
<keyword evidence="1" id="KW-0812">Transmembrane</keyword>
<feature type="transmembrane region" description="Helical" evidence="1">
    <location>
        <begin position="62"/>
        <end position="81"/>
    </location>
</feature>
<sequence length="205" mass="23437">MAMNSTFVEYVDRHFLQRGWAAMGATPFVAMGLAFSGHIASTMHSLQEDGTARDAAFITTDWIFITAWLLFTLCVIKFIWLKDFFCYTHYPIRFNRKNRMVYVFRHNGPGGVLTVPWTRPTSTSAVRVRLLGARATTPSTCVATSWTISAWCAIPSLSAWMAAPAAGRYWNIGRWCAATWRKGRRACRSHPWRSPFRQKQRCATW</sequence>
<dbReference type="AlphaFoldDB" id="A0A975X9Y0"/>
<evidence type="ECO:0000313" key="3">
    <source>
        <dbReference type="EMBL" id="SOY63304.1"/>
    </source>
</evidence>
<feature type="domain" description="DUF6708" evidence="2">
    <location>
        <begin position="71"/>
        <end position="107"/>
    </location>
</feature>
<organism evidence="3 4">
    <name type="scientific">Cupriavidus taiwanensis</name>
    <dbReference type="NCBI Taxonomy" id="164546"/>
    <lineage>
        <taxon>Bacteria</taxon>
        <taxon>Pseudomonadati</taxon>
        <taxon>Pseudomonadota</taxon>
        <taxon>Betaproteobacteria</taxon>
        <taxon>Burkholderiales</taxon>
        <taxon>Burkholderiaceae</taxon>
        <taxon>Cupriavidus</taxon>
    </lineage>
</organism>
<evidence type="ECO:0000313" key="4">
    <source>
        <dbReference type="Proteomes" id="UP000256780"/>
    </source>
</evidence>
<proteinExistence type="predicted"/>
<comment type="caution">
    <text evidence="3">The sequence shown here is derived from an EMBL/GenBank/DDBJ whole genome shotgun (WGS) entry which is preliminary data.</text>
</comment>
<keyword evidence="1" id="KW-0472">Membrane</keyword>
<reference evidence="3 4" key="1">
    <citation type="submission" date="2018-01" db="EMBL/GenBank/DDBJ databases">
        <authorList>
            <person name="Clerissi C."/>
        </authorList>
    </citation>
    <scope>NUCLEOTIDE SEQUENCE [LARGE SCALE GENOMIC DNA]</scope>
    <source>
        <strain evidence="3">Cupriavidus sp. LMG 19464</strain>
    </source>
</reference>